<dbReference type="RefSeq" id="WP_246940924.1">
    <property type="nucleotide sequence ID" value="NZ_JAKGAK010000005.1"/>
</dbReference>
<feature type="domain" description="Transposase IS200-like" evidence="1">
    <location>
        <begin position="19"/>
        <end position="134"/>
    </location>
</feature>
<protein>
    <submittedName>
        <fullName evidence="2">Transposase</fullName>
    </submittedName>
</protein>
<sequence>MPNSHKPGYKALRAGRRSLTGNAYHITTCTHQRRYLFNDWLLARVAIGSMKALHDDQCVVSLCFVVMPDHIHWLFTLGEKQPLSHVVKRFKGRSAQSINRYLARQGVVWEEGYHDHLIRDEEDWQAVARYIVANPLRAGLVEDIGCYPHWDAIWL</sequence>
<dbReference type="Gene3D" id="3.30.70.1290">
    <property type="entry name" value="Transposase IS200-like"/>
    <property type="match status" value="1"/>
</dbReference>
<dbReference type="SUPFAM" id="SSF143422">
    <property type="entry name" value="Transposase IS200-like"/>
    <property type="match status" value="1"/>
</dbReference>
<dbReference type="InterPro" id="IPR036515">
    <property type="entry name" value="Transposase_17_sf"/>
</dbReference>
<dbReference type="Pfam" id="PF01797">
    <property type="entry name" value="Y1_Tnp"/>
    <property type="match status" value="1"/>
</dbReference>
<dbReference type="EMBL" id="JBHSEO010000020">
    <property type="protein sequence ID" value="MFC4415831.1"/>
    <property type="molecule type" value="Genomic_DNA"/>
</dbReference>
<dbReference type="PANTHER" id="PTHR36966:SF1">
    <property type="entry name" value="REP-ASSOCIATED TYROSINE TRANSPOSASE"/>
    <property type="match status" value="1"/>
</dbReference>
<evidence type="ECO:0000313" key="2">
    <source>
        <dbReference type="EMBL" id="MFC4415831.1"/>
    </source>
</evidence>
<name>A0ABV8XCZ6_9GAMM</name>
<dbReference type="NCBIfam" id="NF047646">
    <property type="entry name" value="REP_Tyr_transpos"/>
    <property type="match status" value="1"/>
</dbReference>
<comment type="caution">
    <text evidence="2">The sequence shown here is derived from an EMBL/GenBank/DDBJ whole genome shotgun (WGS) entry which is preliminary data.</text>
</comment>
<evidence type="ECO:0000313" key="3">
    <source>
        <dbReference type="Proteomes" id="UP001596015"/>
    </source>
</evidence>
<dbReference type="InterPro" id="IPR052715">
    <property type="entry name" value="RAYT_transposase"/>
</dbReference>
<reference evidence="3" key="1">
    <citation type="journal article" date="2019" name="Int. J. Syst. Evol. Microbiol.">
        <title>The Global Catalogue of Microorganisms (GCM) 10K type strain sequencing project: providing services to taxonomists for standard genome sequencing and annotation.</title>
        <authorList>
            <consortium name="The Broad Institute Genomics Platform"/>
            <consortium name="The Broad Institute Genome Sequencing Center for Infectious Disease"/>
            <person name="Wu L."/>
            <person name="Ma J."/>
        </authorList>
    </citation>
    <scope>NUCLEOTIDE SEQUENCE [LARGE SCALE GENOMIC DNA]</scope>
    <source>
        <strain evidence="3">CCUG 49679</strain>
    </source>
</reference>
<dbReference type="PANTHER" id="PTHR36966">
    <property type="entry name" value="REP-ASSOCIATED TYROSINE TRANSPOSASE"/>
    <property type="match status" value="1"/>
</dbReference>
<dbReference type="SMART" id="SM01321">
    <property type="entry name" value="Y1_Tnp"/>
    <property type="match status" value="1"/>
</dbReference>
<keyword evidence="3" id="KW-1185">Reference proteome</keyword>
<gene>
    <name evidence="2" type="ORF">ACFO0E_05320</name>
</gene>
<dbReference type="Proteomes" id="UP001596015">
    <property type="component" value="Unassembled WGS sequence"/>
</dbReference>
<proteinExistence type="predicted"/>
<organism evidence="2 3">
    <name type="scientific">Chromohalobacter beijerinckii</name>
    <dbReference type="NCBI Taxonomy" id="86179"/>
    <lineage>
        <taxon>Bacteria</taxon>
        <taxon>Pseudomonadati</taxon>
        <taxon>Pseudomonadota</taxon>
        <taxon>Gammaproteobacteria</taxon>
        <taxon>Oceanospirillales</taxon>
        <taxon>Halomonadaceae</taxon>
        <taxon>Chromohalobacter</taxon>
    </lineage>
</organism>
<accession>A0ABV8XCZ6</accession>
<dbReference type="InterPro" id="IPR002686">
    <property type="entry name" value="Transposase_17"/>
</dbReference>
<evidence type="ECO:0000259" key="1">
    <source>
        <dbReference type="SMART" id="SM01321"/>
    </source>
</evidence>